<dbReference type="GO" id="GO:0003899">
    <property type="term" value="F:DNA-directed RNA polymerase activity"/>
    <property type="evidence" value="ECO:0007669"/>
    <property type="project" value="InterPro"/>
</dbReference>
<dbReference type="InterPro" id="IPR036603">
    <property type="entry name" value="RBP11-like"/>
</dbReference>
<dbReference type="InterPro" id="IPR050518">
    <property type="entry name" value="Rpo3/RPB3_RNA_Pol_subunit"/>
</dbReference>
<keyword evidence="2" id="KW-0804">Transcription</keyword>
<dbReference type="GO" id="GO:0000428">
    <property type="term" value="C:DNA-directed RNA polymerase complex"/>
    <property type="evidence" value="ECO:0007669"/>
    <property type="project" value="UniProtKB-KW"/>
</dbReference>
<dbReference type="EMBL" id="MN738877">
    <property type="protein sequence ID" value="QHT29478.1"/>
    <property type="molecule type" value="Genomic_DNA"/>
</dbReference>
<organism evidence="4">
    <name type="scientific">viral metagenome</name>
    <dbReference type="NCBI Taxonomy" id="1070528"/>
    <lineage>
        <taxon>unclassified sequences</taxon>
        <taxon>metagenomes</taxon>
        <taxon>organismal metagenomes</taxon>
    </lineage>
</organism>
<evidence type="ECO:0000256" key="1">
    <source>
        <dbReference type="ARBA" id="ARBA00022478"/>
    </source>
</evidence>
<dbReference type="GO" id="GO:0006351">
    <property type="term" value="P:DNA-templated transcription"/>
    <property type="evidence" value="ECO:0007669"/>
    <property type="project" value="InterPro"/>
</dbReference>
<evidence type="ECO:0000313" key="4">
    <source>
        <dbReference type="EMBL" id="QHT29478.1"/>
    </source>
</evidence>
<feature type="domain" description="DNA-directed RNA polymerase RpoA/D/Rpb3-type" evidence="3">
    <location>
        <begin position="15"/>
        <end position="175"/>
    </location>
</feature>
<evidence type="ECO:0000256" key="2">
    <source>
        <dbReference type="ARBA" id="ARBA00023163"/>
    </source>
</evidence>
<evidence type="ECO:0000259" key="3">
    <source>
        <dbReference type="SMART" id="SM00662"/>
    </source>
</evidence>
<dbReference type="SMART" id="SM00662">
    <property type="entry name" value="RPOLD"/>
    <property type="match status" value="1"/>
</dbReference>
<reference evidence="4" key="1">
    <citation type="journal article" date="2020" name="Nature">
        <title>Giant virus diversity and host interactions through global metagenomics.</title>
        <authorList>
            <person name="Schulz F."/>
            <person name="Roux S."/>
            <person name="Paez-Espino D."/>
            <person name="Jungbluth S."/>
            <person name="Walsh D.A."/>
            <person name="Denef V.J."/>
            <person name="McMahon K.D."/>
            <person name="Konstantinidis K.T."/>
            <person name="Eloe-Fadrosh E.A."/>
            <person name="Kyrpides N.C."/>
            <person name="Woyke T."/>
        </authorList>
    </citation>
    <scope>NUCLEOTIDE SEQUENCE</scope>
    <source>
        <strain evidence="4">GVMAG-M-3300005589-24</strain>
    </source>
</reference>
<dbReference type="InterPro" id="IPR011263">
    <property type="entry name" value="DNA-dir_RNA_pol_RpoA/D/Rpb3"/>
</dbReference>
<dbReference type="Pfam" id="PF01193">
    <property type="entry name" value="RNA_pol_L"/>
    <property type="match status" value="1"/>
</dbReference>
<dbReference type="SUPFAM" id="SSF56553">
    <property type="entry name" value="Insert subdomain of RNA polymerase alpha subunit"/>
    <property type="match status" value="1"/>
</dbReference>
<dbReference type="PANTHER" id="PTHR11800:SF2">
    <property type="entry name" value="DNA-DIRECTED RNA POLYMERASE II SUBUNIT RPB3"/>
    <property type="match status" value="1"/>
</dbReference>
<dbReference type="AlphaFoldDB" id="A0A6C0EKD5"/>
<dbReference type="InterPro" id="IPR036643">
    <property type="entry name" value="RNApol_insert_sf"/>
</dbReference>
<accession>A0A6C0EKD5</accession>
<dbReference type="PANTHER" id="PTHR11800">
    <property type="entry name" value="DNA-DIRECTED RNA POLYMERASE"/>
    <property type="match status" value="1"/>
</dbReference>
<dbReference type="GO" id="GO:0046983">
    <property type="term" value="F:protein dimerization activity"/>
    <property type="evidence" value="ECO:0007669"/>
    <property type="project" value="InterPro"/>
</dbReference>
<protein>
    <recommendedName>
        <fullName evidence="3">DNA-directed RNA polymerase RpoA/D/Rpb3-type domain-containing protein</fullName>
    </recommendedName>
</protein>
<name>A0A6C0EKD5_9ZZZZ</name>
<keyword evidence="1" id="KW-0240">DNA-directed RNA polymerase</keyword>
<dbReference type="Gene3D" id="2.170.120.12">
    <property type="entry name" value="DNA-directed RNA polymerase, insert domain"/>
    <property type="match status" value="1"/>
</dbReference>
<sequence>MSRKQVQNISYDEEYVTLEFKGTAREANVLRHAFLSKIPTMAIDKVNIRRNTTTQSDEYLTERLQLTPIMVDAGELKDTTTFTLTVDQAGGVLRSQDIKGKCKAENDIIIVRMNDCHRFTADMICRKSTAEEHPRWSAVANVGFKELGKNLFQIRAHSVGIYTPQRLLELALEAM</sequence>
<dbReference type="Gene3D" id="3.30.1360.10">
    <property type="entry name" value="RNA polymerase, RBP11-like subunit"/>
    <property type="match status" value="1"/>
</dbReference>
<proteinExistence type="predicted"/>